<sequence>MKRLRRLSCRLPLLCLLALPLFAASQPASSATPSPDEIVGLDDGFDPGANGTIDVLVPQADGKLLVAGGFDYIGGGQALGFARLLVDGRIDRTFDVDLNGPVKTLLPLDDGRVLIAGYFSKVDGVDRYGFAALQADGRLDQDYDLGLGNAPVAFMRQPDGSILLVGVGTGLMRLDAQGRPDADFVPFFVTEGWYGSVYSAATQADGRIVVAGYFEPADGSTPLAFVRLNPDGSWDAGFQQPSDEDAQMLAFSVHKLVTLGDGSLVGAGPFELPDHGSGKQTGLLKLHRDGGLDADFRPDPNAAVKDIAAQPDGRLLVAGAFSRIDGTQVLRVARLNADGHLDAGFAANASAPTNALAVLADGKIALGGEFTRVGGQPRQRIARLEADGRVETAFIAGTDPVYPGVDATPRCLVQLPDQQLLIGCGFTYVGTTRAGMARLRADGSIDPGFVAPTIEPGYSNAVEVISPQPDGKFLIGGRFTKVNGVARPGLARLNADGSLDASFAPPNWAGSGEPWARAVALQPDGRIVVSGLRVVTDPLEHQPTMTRLNADGSIDAGFHVPALDNPVEPLQLLPDGKILIAGYFGRIDGTPRRGIARLNADGTLDAAFASPFQDSGVVNILQPLPGGRILIAGYLPIDGESQWLARLNADGSLDRSFRPAMPDEAIQSLVVGADGAIALGGKFTRVGGETRRNLARLRPDGSLDPDYRPAVDEWITAMAQLADGKLLVAGDFTGIDGLTRSHLARLPAAGGASRRLDVDAAGTLRWTLGGASPIATEARFDVSLDGSTWTPLGQGQPTANGWRYAAGAALPRDTGFWLRAQGRTGGREGATGNGSVSLLESTLFARLQTAAVYMLTPQAGVGGRLDPAKPVAVYAGEVRRFEVVAEPGYTVEGVSGCGGSLAGNVYTTAPAGADCTVTASFRDDGGDRLFADGFDAAAR</sequence>
<gene>
    <name evidence="2" type="ORF">ACFO6Q_01160</name>
</gene>
<dbReference type="Gene3D" id="2.80.10.50">
    <property type="match status" value="6"/>
</dbReference>
<organism evidence="2 3">
    <name type="scientific">Dokdonella ginsengisoli</name>
    <dbReference type="NCBI Taxonomy" id="363846"/>
    <lineage>
        <taxon>Bacteria</taxon>
        <taxon>Pseudomonadati</taxon>
        <taxon>Pseudomonadota</taxon>
        <taxon>Gammaproteobacteria</taxon>
        <taxon>Lysobacterales</taxon>
        <taxon>Rhodanobacteraceae</taxon>
        <taxon>Dokdonella</taxon>
    </lineage>
</organism>
<dbReference type="SUPFAM" id="SSF101898">
    <property type="entry name" value="NHL repeat"/>
    <property type="match status" value="2"/>
</dbReference>
<dbReference type="NCBIfam" id="TIGR02608">
    <property type="entry name" value="delta_60_rpt"/>
    <property type="match status" value="11"/>
</dbReference>
<dbReference type="InterPro" id="IPR011047">
    <property type="entry name" value="Quinoprotein_ADH-like_sf"/>
</dbReference>
<dbReference type="EMBL" id="JBHSHD010000002">
    <property type="protein sequence ID" value="MFC4818910.1"/>
    <property type="molecule type" value="Genomic_DNA"/>
</dbReference>
<feature type="chain" id="PRO_5045062810" description="Delta-60 repeat domain-containing protein" evidence="1">
    <location>
        <begin position="31"/>
        <end position="939"/>
    </location>
</feature>
<evidence type="ECO:0000313" key="2">
    <source>
        <dbReference type="EMBL" id="MFC4818910.1"/>
    </source>
</evidence>
<dbReference type="Pfam" id="PF17164">
    <property type="entry name" value="DUF5122"/>
    <property type="match status" value="13"/>
</dbReference>
<reference evidence="3" key="1">
    <citation type="journal article" date="2019" name="Int. J. Syst. Evol. Microbiol.">
        <title>The Global Catalogue of Microorganisms (GCM) 10K type strain sequencing project: providing services to taxonomists for standard genome sequencing and annotation.</title>
        <authorList>
            <consortium name="The Broad Institute Genomics Platform"/>
            <consortium name="The Broad Institute Genome Sequencing Center for Infectious Disease"/>
            <person name="Wu L."/>
            <person name="Ma J."/>
        </authorList>
    </citation>
    <scope>NUCLEOTIDE SEQUENCE [LARGE SCALE GENOMIC DNA]</scope>
    <source>
        <strain evidence="3">CCUG 30340</strain>
    </source>
</reference>
<evidence type="ECO:0000313" key="3">
    <source>
        <dbReference type="Proteomes" id="UP001595886"/>
    </source>
</evidence>
<accession>A0ABV9QPI0</accession>
<feature type="signal peptide" evidence="1">
    <location>
        <begin position="1"/>
        <end position="30"/>
    </location>
</feature>
<dbReference type="Proteomes" id="UP001595886">
    <property type="component" value="Unassembled WGS sequence"/>
</dbReference>
<protein>
    <recommendedName>
        <fullName evidence="4">Delta-60 repeat domain-containing protein</fullName>
    </recommendedName>
</protein>
<dbReference type="InterPro" id="IPR013431">
    <property type="entry name" value="Delta_60_rpt"/>
</dbReference>
<proteinExistence type="predicted"/>
<keyword evidence="1" id="KW-0732">Signal</keyword>
<dbReference type="RefSeq" id="WP_380018646.1">
    <property type="nucleotide sequence ID" value="NZ_JBHSHD010000002.1"/>
</dbReference>
<dbReference type="SUPFAM" id="SSF50998">
    <property type="entry name" value="Quinoprotein alcohol dehydrogenase-like"/>
    <property type="match status" value="1"/>
</dbReference>
<evidence type="ECO:0008006" key="4">
    <source>
        <dbReference type="Google" id="ProtNLM"/>
    </source>
</evidence>
<comment type="caution">
    <text evidence="2">The sequence shown here is derived from an EMBL/GenBank/DDBJ whole genome shotgun (WGS) entry which is preliminary data.</text>
</comment>
<evidence type="ECO:0000256" key="1">
    <source>
        <dbReference type="SAM" id="SignalP"/>
    </source>
</evidence>
<name>A0ABV9QPI0_9GAMM</name>
<keyword evidence="3" id="KW-1185">Reference proteome</keyword>